<dbReference type="Gramene" id="AET1Gv20370200.2">
    <property type="protein sequence ID" value="AET1Gv20370200.2"/>
    <property type="gene ID" value="AET1Gv20370200"/>
</dbReference>
<dbReference type="GO" id="GO:0016788">
    <property type="term" value="F:hydrolase activity, acting on ester bonds"/>
    <property type="evidence" value="ECO:0007669"/>
    <property type="project" value="InterPro"/>
</dbReference>
<reference evidence="5" key="5">
    <citation type="journal article" date="2021" name="G3 (Bethesda)">
        <title>Aegilops tauschii genome assembly Aet v5.0 features greater sequence contiguity and improved annotation.</title>
        <authorList>
            <person name="Wang L."/>
            <person name="Zhu T."/>
            <person name="Rodriguez J.C."/>
            <person name="Deal K.R."/>
            <person name="Dubcovsky J."/>
            <person name="McGuire P.E."/>
            <person name="Lux T."/>
            <person name="Spannagl M."/>
            <person name="Mayer K.F.X."/>
            <person name="Baldrich P."/>
            <person name="Meyers B.C."/>
            <person name="Huo N."/>
            <person name="Gu Y.Q."/>
            <person name="Zhou H."/>
            <person name="Devos K.M."/>
            <person name="Bennetzen J.L."/>
            <person name="Unver T."/>
            <person name="Budak H."/>
            <person name="Gulick P.J."/>
            <person name="Galiba G."/>
            <person name="Kalapos B."/>
            <person name="Nelson D.R."/>
            <person name="Li P."/>
            <person name="You F.M."/>
            <person name="Luo M.C."/>
            <person name="Dvorak J."/>
        </authorList>
    </citation>
    <scope>NUCLEOTIDE SEQUENCE [LARGE SCALE GENOMIC DNA]</scope>
    <source>
        <strain evidence="5">cv. AL8/78</strain>
    </source>
</reference>
<evidence type="ECO:0000313" key="6">
    <source>
        <dbReference type="Proteomes" id="UP000015105"/>
    </source>
</evidence>
<organism evidence="5 6">
    <name type="scientific">Aegilops tauschii subsp. strangulata</name>
    <name type="common">Goatgrass</name>
    <dbReference type="NCBI Taxonomy" id="200361"/>
    <lineage>
        <taxon>Eukaryota</taxon>
        <taxon>Viridiplantae</taxon>
        <taxon>Streptophyta</taxon>
        <taxon>Embryophyta</taxon>
        <taxon>Tracheophyta</taxon>
        <taxon>Spermatophyta</taxon>
        <taxon>Magnoliopsida</taxon>
        <taxon>Liliopsida</taxon>
        <taxon>Poales</taxon>
        <taxon>Poaceae</taxon>
        <taxon>BOP clade</taxon>
        <taxon>Pooideae</taxon>
        <taxon>Triticodae</taxon>
        <taxon>Triticeae</taxon>
        <taxon>Triticinae</taxon>
        <taxon>Aegilops</taxon>
    </lineage>
</organism>
<name>A0A452YC83_AEGTS</name>
<feature type="compositionally biased region" description="Basic and acidic residues" evidence="4">
    <location>
        <begin position="145"/>
        <end position="162"/>
    </location>
</feature>
<evidence type="ECO:0000313" key="5">
    <source>
        <dbReference type="EnsemblPlants" id="AET1Gv20370200.2"/>
    </source>
</evidence>
<reference evidence="5" key="4">
    <citation type="submission" date="2019-03" db="UniProtKB">
        <authorList>
            <consortium name="EnsemblPlants"/>
        </authorList>
    </citation>
    <scope>IDENTIFICATION</scope>
</reference>
<proteinExistence type="inferred from homology"/>
<sequence length="240" mass="26937">MFMFGDSFADTGNLPRTNCRSSLSRQWHYPYGTFNGSRSGNPLGRFSNYLVQPDIIARMLGRLVGPPAYKRMVKHYCDPSGMSFAVGGSGVYEVPEKLTTLAQQIDNFERLIKDRTISKWHLADSVALVAISGNDYSHINSSDVDNVHDRSHQESDDGDHGECAASAEAGREEDPGEPAAPRRLHAVADQADQLHRLRLPGQHGRGPPQRSPEHKFAQDHERPYPRPRHRLLQHRQPSPR</sequence>
<dbReference type="Proteomes" id="UP000015105">
    <property type="component" value="Chromosome 1D"/>
</dbReference>
<dbReference type="Gene3D" id="3.40.50.1110">
    <property type="entry name" value="SGNH hydrolase"/>
    <property type="match status" value="1"/>
</dbReference>
<dbReference type="AlphaFoldDB" id="A0A452YC83"/>
<accession>A0A452YC83</accession>
<feature type="compositionally biased region" description="Basic and acidic residues" evidence="4">
    <location>
        <begin position="211"/>
        <end position="224"/>
    </location>
</feature>
<dbReference type="InterPro" id="IPR036514">
    <property type="entry name" value="SGNH_hydro_sf"/>
</dbReference>
<keyword evidence="6" id="KW-1185">Reference proteome</keyword>
<comment type="similarity">
    <text evidence="1">Belongs to the 'GDSL' lipolytic enzyme family.</text>
</comment>
<reference evidence="5" key="3">
    <citation type="journal article" date="2017" name="Nature">
        <title>Genome sequence of the progenitor of the wheat D genome Aegilops tauschii.</title>
        <authorList>
            <person name="Luo M.C."/>
            <person name="Gu Y.Q."/>
            <person name="Puiu D."/>
            <person name="Wang H."/>
            <person name="Twardziok S.O."/>
            <person name="Deal K.R."/>
            <person name="Huo N."/>
            <person name="Zhu T."/>
            <person name="Wang L."/>
            <person name="Wang Y."/>
            <person name="McGuire P.E."/>
            <person name="Liu S."/>
            <person name="Long H."/>
            <person name="Ramasamy R.K."/>
            <person name="Rodriguez J.C."/>
            <person name="Van S.L."/>
            <person name="Yuan L."/>
            <person name="Wang Z."/>
            <person name="Xia Z."/>
            <person name="Xiao L."/>
            <person name="Anderson O.D."/>
            <person name="Ouyang S."/>
            <person name="Liang Y."/>
            <person name="Zimin A.V."/>
            <person name="Pertea G."/>
            <person name="Qi P."/>
            <person name="Bennetzen J.L."/>
            <person name="Dai X."/>
            <person name="Dawson M.W."/>
            <person name="Muller H.G."/>
            <person name="Kugler K."/>
            <person name="Rivarola-Duarte L."/>
            <person name="Spannagl M."/>
            <person name="Mayer K.F.X."/>
            <person name="Lu F.H."/>
            <person name="Bevan M.W."/>
            <person name="Leroy P."/>
            <person name="Li P."/>
            <person name="You F.M."/>
            <person name="Sun Q."/>
            <person name="Liu Z."/>
            <person name="Lyons E."/>
            <person name="Wicker T."/>
            <person name="Salzberg S.L."/>
            <person name="Devos K.M."/>
            <person name="Dvorak J."/>
        </authorList>
    </citation>
    <scope>NUCLEOTIDE SEQUENCE [LARGE SCALE GENOMIC DNA]</scope>
    <source>
        <strain evidence="5">cv. AL8/78</strain>
    </source>
</reference>
<dbReference type="InterPro" id="IPR001087">
    <property type="entry name" value="GDSL"/>
</dbReference>
<evidence type="ECO:0000256" key="4">
    <source>
        <dbReference type="SAM" id="MobiDB-lite"/>
    </source>
</evidence>
<protein>
    <recommendedName>
        <fullName evidence="7">GDSL esterase/lipase</fullName>
    </recommendedName>
</protein>
<dbReference type="GO" id="GO:0006629">
    <property type="term" value="P:lipid metabolic process"/>
    <property type="evidence" value="ECO:0007669"/>
    <property type="project" value="UniProtKB-KW"/>
</dbReference>
<dbReference type="EnsemblPlants" id="AET1Gv20370200.2">
    <property type="protein sequence ID" value="AET1Gv20370200.2"/>
    <property type="gene ID" value="AET1Gv20370200"/>
</dbReference>
<dbReference type="PANTHER" id="PTHR46020:SF4">
    <property type="entry name" value="OS04G0650200 PROTEIN"/>
    <property type="match status" value="1"/>
</dbReference>
<dbReference type="PANTHER" id="PTHR46020">
    <property type="entry name" value="OSJNBB0059K02.9 PROTEIN"/>
    <property type="match status" value="1"/>
</dbReference>
<keyword evidence="3" id="KW-0443">Lipid metabolism</keyword>
<evidence type="ECO:0000256" key="3">
    <source>
        <dbReference type="ARBA" id="ARBA00023098"/>
    </source>
</evidence>
<evidence type="ECO:0000256" key="2">
    <source>
        <dbReference type="ARBA" id="ARBA00022801"/>
    </source>
</evidence>
<keyword evidence="2" id="KW-0378">Hydrolase</keyword>
<evidence type="ECO:0000256" key="1">
    <source>
        <dbReference type="ARBA" id="ARBA00008668"/>
    </source>
</evidence>
<reference evidence="6" key="2">
    <citation type="journal article" date="2017" name="Nat. Plants">
        <title>The Aegilops tauschii genome reveals multiple impacts of transposons.</title>
        <authorList>
            <person name="Zhao G."/>
            <person name="Zou C."/>
            <person name="Li K."/>
            <person name="Wang K."/>
            <person name="Li T."/>
            <person name="Gao L."/>
            <person name="Zhang X."/>
            <person name="Wang H."/>
            <person name="Yang Z."/>
            <person name="Liu X."/>
            <person name="Jiang W."/>
            <person name="Mao L."/>
            <person name="Kong X."/>
            <person name="Jiao Y."/>
            <person name="Jia J."/>
        </authorList>
    </citation>
    <scope>NUCLEOTIDE SEQUENCE [LARGE SCALE GENOMIC DNA]</scope>
    <source>
        <strain evidence="6">cv. AL8/78</strain>
    </source>
</reference>
<reference evidence="6" key="1">
    <citation type="journal article" date="2014" name="Science">
        <title>Ancient hybridizations among the ancestral genomes of bread wheat.</title>
        <authorList>
            <consortium name="International Wheat Genome Sequencing Consortium,"/>
            <person name="Marcussen T."/>
            <person name="Sandve S.R."/>
            <person name="Heier L."/>
            <person name="Spannagl M."/>
            <person name="Pfeifer M."/>
            <person name="Jakobsen K.S."/>
            <person name="Wulff B.B."/>
            <person name="Steuernagel B."/>
            <person name="Mayer K.F."/>
            <person name="Olsen O.A."/>
        </authorList>
    </citation>
    <scope>NUCLEOTIDE SEQUENCE [LARGE SCALE GENOMIC DNA]</scope>
    <source>
        <strain evidence="6">cv. AL8/78</strain>
    </source>
</reference>
<evidence type="ECO:0008006" key="7">
    <source>
        <dbReference type="Google" id="ProtNLM"/>
    </source>
</evidence>
<feature type="region of interest" description="Disordered" evidence="4">
    <location>
        <begin position="139"/>
        <end position="240"/>
    </location>
</feature>
<dbReference type="Pfam" id="PF00657">
    <property type="entry name" value="Lipase_GDSL"/>
    <property type="match status" value="1"/>
</dbReference>